<dbReference type="EMBL" id="CP143787">
    <property type="protein sequence ID" value="WVN88220.1"/>
    <property type="molecule type" value="Genomic_DNA"/>
</dbReference>
<evidence type="ECO:0000256" key="6">
    <source>
        <dbReference type="ARBA" id="ARBA00023242"/>
    </source>
</evidence>
<dbReference type="OrthoDB" id="5600360at2759"/>
<comment type="subcellular location">
    <subcellularLocation>
        <location evidence="1">Nucleus</location>
    </subcellularLocation>
</comment>
<dbReference type="VEuPathDB" id="FungiDB:L203_02984"/>
<evidence type="ECO:0000313" key="8">
    <source>
        <dbReference type="EMBL" id="WVN88220.1"/>
    </source>
</evidence>
<dbReference type="GO" id="GO:0005634">
    <property type="term" value="C:nucleus"/>
    <property type="evidence" value="ECO:0007669"/>
    <property type="project" value="UniProtKB-SubCell"/>
</dbReference>
<dbReference type="InterPro" id="IPR008967">
    <property type="entry name" value="p53-like_TF_DNA-bd_sf"/>
</dbReference>
<dbReference type="GeneID" id="91087632"/>
<keyword evidence="5" id="KW-0804">Transcription</keyword>
<proteinExistence type="inferred from homology"/>
<name>A0A1E3IKY4_9TREE</name>
<dbReference type="Proteomes" id="UP000094043">
    <property type="component" value="Chromosome 4"/>
</dbReference>
<dbReference type="GO" id="GO:0000978">
    <property type="term" value="F:RNA polymerase II cis-regulatory region sequence-specific DNA binding"/>
    <property type="evidence" value="ECO:0007669"/>
    <property type="project" value="InterPro"/>
</dbReference>
<dbReference type="KEGG" id="cdep:91087632"/>
<keyword evidence="4" id="KW-0238">DNA-binding</keyword>
<dbReference type="Gene3D" id="2.80.10.50">
    <property type="match status" value="1"/>
</dbReference>
<comment type="similarity">
    <text evidence="2">Belongs to the Su(H) family.</text>
</comment>
<dbReference type="PANTHER" id="PTHR10665">
    <property type="entry name" value="RECOMBINING BINDING PROTEIN SUPPRESSOR OF HAIRLESS"/>
    <property type="match status" value="1"/>
</dbReference>
<dbReference type="SUPFAM" id="SSF110217">
    <property type="entry name" value="DNA-binding protein LAG-1 (CSL)"/>
    <property type="match status" value="1"/>
</dbReference>
<dbReference type="InterPro" id="IPR040159">
    <property type="entry name" value="CLS_fam"/>
</dbReference>
<dbReference type="SMART" id="SM01267">
    <property type="entry name" value="LAG1_DNAbind"/>
    <property type="match status" value="1"/>
</dbReference>
<evidence type="ECO:0000256" key="4">
    <source>
        <dbReference type="ARBA" id="ARBA00023125"/>
    </source>
</evidence>
<evidence type="ECO:0000313" key="9">
    <source>
        <dbReference type="Proteomes" id="UP000094043"/>
    </source>
</evidence>
<dbReference type="InterPro" id="IPR015350">
    <property type="entry name" value="Beta-trefoil_DNA-bd_dom"/>
</dbReference>
<feature type="compositionally biased region" description="Polar residues" evidence="7">
    <location>
        <begin position="63"/>
        <end position="75"/>
    </location>
</feature>
<organism evidence="8 9">
    <name type="scientific">Cryptococcus depauperatus CBS 7841</name>
    <dbReference type="NCBI Taxonomy" id="1295531"/>
    <lineage>
        <taxon>Eukaryota</taxon>
        <taxon>Fungi</taxon>
        <taxon>Dikarya</taxon>
        <taxon>Basidiomycota</taxon>
        <taxon>Agaricomycotina</taxon>
        <taxon>Tremellomycetes</taxon>
        <taxon>Tremellales</taxon>
        <taxon>Cryptococcaceae</taxon>
        <taxon>Cryptococcus</taxon>
    </lineage>
</organism>
<feature type="region of interest" description="Disordered" evidence="7">
    <location>
        <begin position="50"/>
        <end position="77"/>
    </location>
</feature>
<dbReference type="InterPro" id="IPR036358">
    <property type="entry name" value="BTD_sf"/>
</dbReference>
<keyword evidence="3" id="KW-0805">Transcription regulation</keyword>
<sequence>MGDKLHTAVSQTPLDLLVNAITSDHTPIQEPTNTQGGVNLDQFLSQERGYGESHLTPSRKRPQTTYSTSPRQQKTMKIPAPQATLSSPYVPVDARHNRENINSSQTSTTIEVWHPTTSQKSYGKERRMLNPPPIVRMTGFIALDVLHVTLSTLTQLSQDQEVTVSGSQTLRLGSLLDPASRMSDTSETDMKRSEKLEEKRKLREAALSAGFGATLPSARAQVDVKRRQSLRDGLTFPGLWVGDEVGKAKDFKLELKVTRRMEAERHDQFMTPSRDTLDHSYEPAANGQDGHNVKVLADMLAPPPMKTPQQLDEKVACEADNHPEGMSAEQDDFQLYQEPHNQPEESQFLGQALQKEEALIGSFLSGPIRIVSKPSIKTAKARSMASCFSPQSAFSLWTRIYSQTVRTKYMNLEPNFSSQGPQLTSRTGKWTPFRFEVLQRVIPASTHHGSRSKYTDASSDEAVLTYGSIVCLVDLHSGVKSEPVKIVKVEQAKSVIGSGEGQPVSELQRIGLVRMVNGVEDLTGGSRWYLSAPGARLGGGELQLDFAPTTRAKGLSKGTRLKGGRTTKYKDREINKPDEISLASSFLQHPETLSAVESVATPSAIIQVGEQHAAADHEQQGDSRQLGKTTEHIDPTLLEHSLRTRILVTPEQTSNQISSSQKKKKRTKRLALAAAALAEDEDGGSQMLLNWTKAEHYEEMASSNSKGDDSSKQKTQHNVSADSVADWMSWTIGGVSSFSYTFFDAHGPVTSPSFIIDPISHLNSPSAPNNDSTTLDIALSEIFFSDKSHPE</sequence>
<evidence type="ECO:0000256" key="5">
    <source>
        <dbReference type="ARBA" id="ARBA00023163"/>
    </source>
</evidence>
<keyword evidence="6" id="KW-0539">Nucleus</keyword>
<evidence type="ECO:0000256" key="2">
    <source>
        <dbReference type="ARBA" id="ARBA00009704"/>
    </source>
</evidence>
<dbReference type="SMART" id="SM01268">
    <property type="entry name" value="BTD"/>
    <property type="match status" value="1"/>
</dbReference>
<dbReference type="InterPro" id="IPR015351">
    <property type="entry name" value="RBP-J/Cbf11/Cbf12_DNA-bd"/>
</dbReference>
<keyword evidence="9" id="KW-1185">Reference proteome</keyword>
<gene>
    <name evidence="8" type="ORF">L203_103421</name>
</gene>
<dbReference type="RefSeq" id="XP_066068920.1">
    <property type="nucleotide sequence ID" value="XM_066212823.1"/>
</dbReference>
<dbReference type="AlphaFoldDB" id="A0A1E3IKY4"/>
<reference evidence="8" key="1">
    <citation type="submission" date="2016-06" db="EMBL/GenBank/DDBJ databases">
        <authorList>
            <person name="Cuomo C."/>
            <person name="Litvintseva A."/>
            <person name="Heitman J."/>
            <person name="Chen Y."/>
            <person name="Sun S."/>
            <person name="Springer D."/>
            <person name="Dromer F."/>
            <person name="Young S."/>
            <person name="Zeng Q."/>
            <person name="Chapman S."/>
            <person name="Gujja S."/>
            <person name="Saif S."/>
            <person name="Birren B."/>
        </authorList>
    </citation>
    <scope>NUCLEOTIDE SEQUENCE</scope>
    <source>
        <strain evidence="8">CBS 7841</strain>
    </source>
</reference>
<evidence type="ECO:0000256" key="7">
    <source>
        <dbReference type="SAM" id="MobiDB-lite"/>
    </source>
</evidence>
<evidence type="ECO:0000256" key="1">
    <source>
        <dbReference type="ARBA" id="ARBA00004123"/>
    </source>
</evidence>
<dbReference type="SUPFAM" id="SSF49417">
    <property type="entry name" value="p53-like transcription factors"/>
    <property type="match status" value="1"/>
</dbReference>
<dbReference type="Pfam" id="PF09271">
    <property type="entry name" value="LAG1-DNAbind"/>
    <property type="match status" value="1"/>
</dbReference>
<reference evidence="8" key="3">
    <citation type="submission" date="2024-01" db="EMBL/GenBank/DDBJ databases">
        <authorList>
            <person name="Coelho M.A."/>
            <person name="David-Palma M."/>
            <person name="Shea T."/>
            <person name="Sun S."/>
            <person name="Cuomo C.A."/>
            <person name="Heitman J."/>
        </authorList>
    </citation>
    <scope>NUCLEOTIDE SEQUENCE</scope>
    <source>
        <strain evidence="8">CBS 7841</strain>
    </source>
</reference>
<reference evidence="8" key="2">
    <citation type="journal article" date="2022" name="Elife">
        <title>Obligate sexual reproduction of a homothallic fungus closely related to the Cryptococcus pathogenic species complex.</title>
        <authorList>
            <person name="Passer A.R."/>
            <person name="Clancey S.A."/>
            <person name="Shea T."/>
            <person name="David-Palma M."/>
            <person name="Averette A.F."/>
            <person name="Boekhout T."/>
            <person name="Porcel B.M."/>
            <person name="Nowrousian M."/>
            <person name="Cuomo C.A."/>
            <person name="Sun S."/>
            <person name="Heitman J."/>
            <person name="Coelho M.A."/>
        </authorList>
    </citation>
    <scope>NUCLEOTIDE SEQUENCE</scope>
    <source>
        <strain evidence="8">CBS 7841</strain>
    </source>
</reference>
<protein>
    <submittedName>
        <fullName evidence="8">Uncharacterized protein</fullName>
    </submittedName>
</protein>
<accession>A0A1E3IKY4</accession>
<dbReference type="GO" id="GO:0001228">
    <property type="term" value="F:DNA-binding transcription activator activity, RNA polymerase II-specific"/>
    <property type="evidence" value="ECO:0007669"/>
    <property type="project" value="InterPro"/>
</dbReference>
<evidence type="ECO:0000256" key="3">
    <source>
        <dbReference type="ARBA" id="ARBA00023015"/>
    </source>
</evidence>